<sequence length="66" mass="7978">MGKVLEKQEEKRNSEKTDRTLRDAKQMRKQQVKRRKEEISGQGAHRGLRLREETRRDNRDGSEERK</sequence>
<dbReference type="AlphaFoldDB" id="A0AA40G3F3"/>
<dbReference type="Proteomes" id="UP001177670">
    <property type="component" value="Unassembled WGS sequence"/>
</dbReference>
<organism evidence="2 3">
    <name type="scientific">Melipona bicolor</name>
    <dbReference type="NCBI Taxonomy" id="60889"/>
    <lineage>
        <taxon>Eukaryota</taxon>
        <taxon>Metazoa</taxon>
        <taxon>Ecdysozoa</taxon>
        <taxon>Arthropoda</taxon>
        <taxon>Hexapoda</taxon>
        <taxon>Insecta</taxon>
        <taxon>Pterygota</taxon>
        <taxon>Neoptera</taxon>
        <taxon>Endopterygota</taxon>
        <taxon>Hymenoptera</taxon>
        <taxon>Apocrita</taxon>
        <taxon>Aculeata</taxon>
        <taxon>Apoidea</taxon>
        <taxon>Anthophila</taxon>
        <taxon>Apidae</taxon>
        <taxon>Melipona</taxon>
    </lineage>
</organism>
<protein>
    <submittedName>
        <fullName evidence="2">Uncharacterized protein</fullName>
    </submittedName>
</protein>
<comment type="caution">
    <text evidence="2">The sequence shown here is derived from an EMBL/GenBank/DDBJ whole genome shotgun (WGS) entry which is preliminary data.</text>
</comment>
<evidence type="ECO:0000313" key="2">
    <source>
        <dbReference type="EMBL" id="KAK1130311.1"/>
    </source>
</evidence>
<accession>A0AA40G3F3</accession>
<dbReference type="EMBL" id="JAHYIQ010000007">
    <property type="protein sequence ID" value="KAK1130311.1"/>
    <property type="molecule type" value="Genomic_DNA"/>
</dbReference>
<name>A0AA40G3F3_9HYME</name>
<feature type="compositionally biased region" description="Basic and acidic residues" evidence="1">
    <location>
        <begin position="49"/>
        <end position="66"/>
    </location>
</feature>
<evidence type="ECO:0000313" key="3">
    <source>
        <dbReference type="Proteomes" id="UP001177670"/>
    </source>
</evidence>
<keyword evidence="3" id="KW-1185">Reference proteome</keyword>
<evidence type="ECO:0000256" key="1">
    <source>
        <dbReference type="SAM" id="MobiDB-lite"/>
    </source>
</evidence>
<gene>
    <name evidence="2" type="ORF">K0M31_018447</name>
</gene>
<feature type="compositionally biased region" description="Basic and acidic residues" evidence="1">
    <location>
        <begin position="1"/>
        <end position="26"/>
    </location>
</feature>
<reference evidence="2" key="1">
    <citation type="submission" date="2021-10" db="EMBL/GenBank/DDBJ databases">
        <title>Melipona bicolor Genome sequencing and assembly.</title>
        <authorList>
            <person name="Araujo N.S."/>
            <person name="Arias M.C."/>
        </authorList>
    </citation>
    <scope>NUCLEOTIDE SEQUENCE</scope>
    <source>
        <strain evidence="2">USP_2M_L1-L4_2017</strain>
        <tissue evidence="2">Whole body</tissue>
    </source>
</reference>
<feature type="region of interest" description="Disordered" evidence="1">
    <location>
        <begin position="1"/>
        <end position="66"/>
    </location>
</feature>
<proteinExistence type="predicted"/>